<evidence type="ECO:0000259" key="8">
    <source>
        <dbReference type="Pfam" id="PF25887"/>
    </source>
</evidence>
<evidence type="ECO:0000256" key="3">
    <source>
        <dbReference type="ARBA" id="ARBA00022692"/>
    </source>
</evidence>
<evidence type="ECO:0000256" key="5">
    <source>
        <dbReference type="ARBA" id="ARBA00023136"/>
    </source>
</evidence>
<feature type="domain" description="LcnD-like C-terminal" evidence="10">
    <location>
        <begin position="350"/>
        <end position="438"/>
    </location>
</feature>
<keyword evidence="3 7" id="KW-0812">Transmembrane</keyword>
<name>A0A1S0Z6H4_SALET</name>
<organism evidence="11">
    <name type="scientific">Salmonella enterica subsp. enterica serovar Saintpaul</name>
    <dbReference type="NCBI Taxonomy" id="90105"/>
    <lineage>
        <taxon>Bacteria</taxon>
        <taxon>Pseudomonadati</taxon>
        <taxon>Pseudomonadota</taxon>
        <taxon>Gammaproteobacteria</taxon>
        <taxon>Enterobacterales</taxon>
        <taxon>Enterobacteriaceae</taxon>
        <taxon>Salmonella</taxon>
    </lineage>
</organism>
<dbReference type="InterPro" id="IPR058786">
    <property type="entry name" value="BSH_LcnD"/>
</dbReference>
<accession>A0A1S0Z6H4</accession>
<dbReference type="Pfam" id="PF25887">
    <property type="entry name" value="HB_LcnD"/>
    <property type="match status" value="1"/>
</dbReference>
<evidence type="ECO:0000256" key="2">
    <source>
        <dbReference type="ARBA" id="ARBA00022448"/>
    </source>
</evidence>
<dbReference type="EMBL" id="MLZC01000026">
    <property type="protein sequence ID" value="OHG59284.1"/>
    <property type="molecule type" value="Genomic_DNA"/>
</dbReference>
<evidence type="ECO:0000256" key="4">
    <source>
        <dbReference type="ARBA" id="ARBA00022989"/>
    </source>
</evidence>
<protein>
    <submittedName>
        <fullName evidence="11">Bacteriocin ABC transporter ATP-binding protein</fullName>
    </submittedName>
</protein>
<keyword evidence="2" id="KW-0813">Transport</keyword>
<dbReference type="InterPro" id="IPR050739">
    <property type="entry name" value="MFP"/>
</dbReference>
<dbReference type="InterPro" id="IPR058795">
    <property type="entry name" value="LcnD_C"/>
</dbReference>
<comment type="subcellular location">
    <subcellularLocation>
        <location evidence="1">Membrane</location>
        <topology evidence="1">Single-pass membrane protein</topology>
    </subcellularLocation>
</comment>
<dbReference type="GO" id="GO:0016020">
    <property type="term" value="C:membrane"/>
    <property type="evidence" value="ECO:0007669"/>
    <property type="project" value="UniProtKB-SubCell"/>
</dbReference>
<keyword evidence="6" id="KW-0175">Coiled coil</keyword>
<evidence type="ECO:0000256" key="1">
    <source>
        <dbReference type="ARBA" id="ARBA00004167"/>
    </source>
</evidence>
<comment type="caution">
    <text evidence="11">The sequence shown here is derived from an EMBL/GenBank/DDBJ whole genome shotgun (WGS) entry which is preliminary data.</text>
</comment>
<gene>
    <name evidence="11" type="ORF">A7T00_29645</name>
</gene>
<sequence>MNPNLFRSVEFYQRRYHNYATVLIIPLSLLFTFIVIFSLVATKEITVTSQGEVTPTSVIASIQSTSDNTILANHLVANQVVEKGDLLIKYSETMEESQKTALETQLQRLEKQKEGLGILKQSLEKNTDLFSGEDEFGYYNTFMNFTKQAHDIELGISKTNTEVANQANLANSSSSAIEQEITRVQQQIGEYQELRDAIINKRARLPTGNPHQSILNRYLVASQEQTQETADEPFLSQINQSIANLESSIASLKIQQAGIGSVATYDNSLATKIEVLRTQFLQTASQQQLTVENQLTELKVQLDQATQRLENNTLTAPSKGIVHLNSEFEGKNRIPTGTEIAQIFPLITDTREVLITYYVSSDYLPLLDKGQTVRLKLEKIGKHGITIIGQLQSIDQTPTRTEQGNLFKLTALVKLSGENSKLIQYGLQGRVTSVTAKKTYFDYFKDKILTHSD</sequence>
<dbReference type="PANTHER" id="PTHR30386:SF26">
    <property type="entry name" value="TRANSPORT PROTEIN COMB"/>
    <property type="match status" value="1"/>
</dbReference>
<evidence type="ECO:0000259" key="10">
    <source>
        <dbReference type="Pfam" id="PF25940"/>
    </source>
</evidence>
<keyword evidence="5 7" id="KW-0472">Membrane</keyword>
<proteinExistence type="predicted"/>
<dbReference type="InterPro" id="IPR005696">
    <property type="entry name" value="MesE/LcnD"/>
</dbReference>
<dbReference type="GO" id="GO:0005524">
    <property type="term" value="F:ATP binding"/>
    <property type="evidence" value="ECO:0007669"/>
    <property type="project" value="UniProtKB-KW"/>
</dbReference>
<feature type="domain" description="LcnD-like barrel-sandwich hybrid" evidence="9">
    <location>
        <begin position="58"/>
        <end position="345"/>
    </location>
</feature>
<dbReference type="AlphaFoldDB" id="A0A1S0Z6H4"/>
<evidence type="ECO:0000259" key="9">
    <source>
        <dbReference type="Pfam" id="PF25935"/>
    </source>
</evidence>
<feature type="transmembrane region" description="Helical" evidence="7">
    <location>
        <begin position="20"/>
        <end position="41"/>
    </location>
</feature>
<evidence type="ECO:0000256" key="6">
    <source>
        <dbReference type="SAM" id="Coils"/>
    </source>
</evidence>
<keyword evidence="11" id="KW-0067">ATP-binding</keyword>
<dbReference type="Pfam" id="PF25935">
    <property type="entry name" value="BSH_LcnD"/>
    <property type="match status" value="1"/>
</dbReference>
<feature type="coiled-coil region" evidence="6">
    <location>
        <begin position="92"/>
        <end position="126"/>
    </location>
</feature>
<dbReference type="PANTHER" id="PTHR30386">
    <property type="entry name" value="MEMBRANE FUSION SUBUNIT OF EMRAB-TOLC MULTIDRUG EFFLUX PUMP"/>
    <property type="match status" value="1"/>
</dbReference>
<keyword evidence="4 7" id="KW-1133">Transmembrane helix</keyword>
<dbReference type="Pfam" id="PF25940">
    <property type="entry name" value="LcnD_C"/>
    <property type="match status" value="1"/>
</dbReference>
<keyword evidence="11" id="KW-0547">Nucleotide-binding</keyword>
<evidence type="ECO:0000313" key="11">
    <source>
        <dbReference type="EMBL" id="OHG59284.1"/>
    </source>
</evidence>
<dbReference type="NCBIfam" id="TIGR01000">
    <property type="entry name" value="bacteriocin_acc"/>
    <property type="match status" value="1"/>
</dbReference>
<dbReference type="InterPro" id="IPR058794">
    <property type="entry name" value="HB_LcnD"/>
</dbReference>
<feature type="coiled-coil region" evidence="6">
    <location>
        <begin position="288"/>
        <end position="315"/>
    </location>
</feature>
<evidence type="ECO:0000256" key="7">
    <source>
        <dbReference type="SAM" id="Phobius"/>
    </source>
</evidence>
<reference evidence="11" key="1">
    <citation type="submission" date="2016-09" db="EMBL/GenBank/DDBJ databases">
        <title>Whole genome sequencing of Salmonella enterica.</title>
        <authorList>
            <person name="Bell R."/>
        </authorList>
    </citation>
    <scope>NUCLEOTIDE SEQUENCE [LARGE SCALE GENOMIC DNA]</scope>
    <source>
        <strain evidence="11">CFSAN044978</strain>
    </source>
</reference>
<feature type="domain" description="LcnD-like long helical bundle" evidence="8">
    <location>
        <begin position="98"/>
        <end position="307"/>
    </location>
</feature>